<evidence type="ECO:0008006" key="4">
    <source>
        <dbReference type="Google" id="ProtNLM"/>
    </source>
</evidence>
<dbReference type="HOGENOM" id="CLU_034923_0_0_10"/>
<dbReference type="eggNOG" id="COG1055">
    <property type="taxonomic scope" value="Bacteria"/>
</dbReference>
<organism evidence="2 3">
    <name type="scientific">Amoebophilus asiaticus (strain 5a2)</name>
    <dbReference type="NCBI Taxonomy" id="452471"/>
    <lineage>
        <taxon>Bacteria</taxon>
        <taxon>Pseudomonadati</taxon>
        <taxon>Bacteroidota</taxon>
        <taxon>Cytophagia</taxon>
        <taxon>Cytophagales</taxon>
        <taxon>Amoebophilaceae</taxon>
        <taxon>Candidatus Amoebophilus</taxon>
    </lineage>
</organism>
<keyword evidence="3" id="KW-1185">Reference proteome</keyword>
<protein>
    <recommendedName>
        <fullName evidence="4">Citrate transporter</fullName>
    </recommendedName>
</protein>
<dbReference type="EMBL" id="CP001102">
    <property type="protein sequence ID" value="ACE06568.1"/>
    <property type="molecule type" value="Genomic_DNA"/>
</dbReference>
<feature type="transmembrane region" description="Helical" evidence="1">
    <location>
        <begin position="105"/>
        <end position="125"/>
    </location>
</feature>
<feature type="transmembrane region" description="Helical" evidence="1">
    <location>
        <begin position="357"/>
        <end position="379"/>
    </location>
</feature>
<evidence type="ECO:0000313" key="2">
    <source>
        <dbReference type="EMBL" id="ACE06568.1"/>
    </source>
</evidence>
<dbReference type="KEGG" id="aas:Aasi_1246"/>
<evidence type="ECO:0000313" key="3">
    <source>
        <dbReference type="Proteomes" id="UP000001227"/>
    </source>
</evidence>
<reference evidence="2 3" key="1">
    <citation type="journal article" date="2010" name="J. Bacteriol.">
        <title>The genome of the amoeba symbiont 'Candidatus Amoebophilus asiaticus' reveals common mechanisms for host cell interaction among amoeba-associated bacteria.</title>
        <authorList>
            <person name="Schmitz-Esser S."/>
            <person name="Tischler P."/>
            <person name="Arnold R."/>
            <person name="Montanaro J."/>
            <person name="Wagner M."/>
            <person name="Rattei T."/>
            <person name="Horn M."/>
        </authorList>
    </citation>
    <scope>NUCLEOTIDE SEQUENCE [LARGE SCALE GENOMIC DNA]</scope>
    <source>
        <strain evidence="2 3">5a2</strain>
    </source>
</reference>
<gene>
    <name evidence="2" type="ordered locus">Aasi_1246</name>
</gene>
<name>B3ETL6_AMOA5</name>
<dbReference type="InterPro" id="IPR031566">
    <property type="entry name" value="CitMHS_2"/>
</dbReference>
<feature type="transmembrane region" description="Helical" evidence="1">
    <location>
        <begin position="485"/>
        <end position="513"/>
    </location>
</feature>
<feature type="transmembrane region" description="Helical" evidence="1">
    <location>
        <begin position="6"/>
        <end position="28"/>
    </location>
</feature>
<sequence length="514" mass="57900">MFRNIAISALWIFILMAGVKSNTIYALADESLSHSANHNLCKGVIEERTKHTPVLCSNIQHQQPTEKHNHIPPSWLAIPFILLLCMIASGPLLYEVFWHKHYPKISILLSGLVISYYLFVLHNYIKPTEALMEYIQFISLISALYMASGGILINVNKTATPIVNLVLLWIGAILANFIGTTGASMLLIRPYIRLNQDRIKTYHIVFFIFIVSNVGGALTPIGDPPLFLGFLKGVPFFWTLQHNLLPWLLAILMLSLIFFWLDNRNVVNGKKNIVLSKSSRAIEIVGKRNFIWLLLVILAVFVDPNIFDWVPAIHYHGHDFSFVRELLLLLLAWFSYRYASRIALQSNAFNFAPIKEVVLIFIGIFGTMMPALTLISNFAQSEAGINLITHNSLYWGAGIFSSVLDNAPTYLNFVAATMASQGADILQPSEVYQYAMGQGFANSILRLKSISVASVFFGAMTYIGNGPNFMVKSIAEQLGVRMPAFFNYIVYFAIPFLLPILFLVWLVCFYLQIL</sequence>
<feature type="transmembrane region" description="Helical" evidence="1">
    <location>
        <begin position="444"/>
        <end position="464"/>
    </location>
</feature>
<keyword evidence="1" id="KW-0472">Membrane</keyword>
<feature type="transmembrane region" description="Helical" evidence="1">
    <location>
        <begin position="290"/>
        <end position="307"/>
    </location>
</feature>
<feature type="transmembrane region" description="Helical" evidence="1">
    <location>
        <begin position="167"/>
        <end position="192"/>
    </location>
</feature>
<dbReference type="STRING" id="452471.Aasi_1246"/>
<dbReference type="AlphaFoldDB" id="B3ETL6"/>
<feature type="transmembrane region" description="Helical" evidence="1">
    <location>
        <begin position="75"/>
        <end position="93"/>
    </location>
</feature>
<proteinExistence type="predicted"/>
<feature type="transmembrane region" description="Helical" evidence="1">
    <location>
        <begin position="319"/>
        <end position="336"/>
    </location>
</feature>
<keyword evidence="1" id="KW-0812">Transmembrane</keyword>
<evidence type="ECO:0000256" key="1">
    <source>
        <dbReference type="SAM" id="Phobius"/>
    </source>
</evidence>
<dbReference type="Pfam" id="PF16980">
    <property type="entry name" value="CitMHS_2"/>
    <property type="match status" value="1"/>
</dbReference>
<keyword evidence="1" id="KW-1133">Transmembrane helix</keyword>
<feature type="transmembrane region" description="Helical" evidence="1">
    <location>
        <begin position="244"/>
        <end position="261"/>
    </location>
</feature>
<dbReference type="Proteomes" id="UP000001227">
    <property type="component" value="Chromosome"/>
</dbReference>
<accession>B3ETL6</accession>
<feature type="transmembrane region" description="Helical" evidence="1">
    <location>
        <begin position="204"/>
        <end position="222"/>
    </location>
</feature>